<protein>
    <submittedName>
        <fullName evidence="2">Uncharacterized protein</fullName>
    </submittedName>
</protein>
<organism evidence="3">
    <name type="scientific">Metarhizium acridum (strain CQMa 102)</name>
    <dbReference type="NCBI Taxonomy" id="655827"/>
    <lineage>
        <taxon>Eukaryota</taxon>
        <taxon>Fungi</taxon>
        <taxon>Dikarya</taxon>
        <taxon>Ascomycota</taxon>
        <taxon>Pezizomycotina</taxon>
        <taxon>Sordariomycetes</taxon>
        <taxon>Hypocreomycetidae</taxon>
        <taxon>Hypocreales</taxon>
        <taxon>Clavicipitaceae</taxon>
        <taxon>Metarhizium</taxon>
    </lineage>
</organism>
<dbReference type="EMBL" id="GL698541">
    <property type="protein sequence ID" value="EFY86683.1"/>
    <property type="molecule type" value="Genomic_DNA"/>
</dbReference>
<name>E9EBN3_METAQ</name>
<dbReference type="HOGENOM" id="CLU_1475496_0_0_1"/>
<dbReference type="InParanoid" id="E9EBN3"/>
<evidence type="ECO:0000256" key="1">
    <source>
        <dbReference type="SAM" id="MobiDB-lite"/>
    </source>
</evidence>
<reference evidence="2 3" key="1">
    <citation type="journal article" date="2011" name="PLoS Genet.">
        <title>Genome sequencing and comparative transcriptomics of the model entomopathogenic fungi Metarhizium anisopliae and M. acridum.</title>
        <authorList>
            <person name="Gao Q."/>
            <person name="Jin K."/>
            <person name="Ying S.H."/>
            <person name="Zhang Y."/>
            <person name="Xiao G."/>
            <person name="Shang Y."/>
            <person name="Duan Z."/>
            <person name="Hu X."/>
            <person name="Xie X.Q."/>
            <person name="Zhou G."/>
            <person name="Peng G."/>
            <person name="Luo Z."/>
            <person name="Huang W."/>
            <person name="Wang B."/>
            <person name="Fang W."/>
            <person name="Wang S."/>
            <person name="Zhong Y."/>
            <person name="Ma L.J."/>
            <person name="St Leger R.J."/>
            <person name="Zhao G.P."/>
            <person name="Pei Y."/>
            <person name="Feng M.G."/>
            <person name="Xia Y."/>
            <person name="Wang C."/>
        </authorList>
    </citation>
    <scope>NUCLEOTIDE SEQUENCE [LARGE SCALE GENOMIC DNA]</scope>
    <source>
        <strain evidence="2 3">CQMa 102</strain>
    </source>
</reference>
<evidence type="ECO:0000313" key="3">
    <source>
        <dbReference type="Proteomes" id="UP000002499"/>
    </source>
</evidence>
<dbReference type="Proteomes" id="UP000002499">
    <property type="component" value="Unassembled WGS sequence"/>
</dbReference>
<sequence length="183" mass="19708">MLAASLASIDIIRVEAGKTGLRYSSDITTLNKGDVVEFHFGTHAQCCRRRPQEALHPSCERVASAGFYADTSPAGNDCLSTHSVWRLSGLQRHYKRSGKFIDAFFDGLEACFHRVEIYFNRSGDCFHWIGDGSAESKASSAEETTAATESKSASITVLSNTPASNPPTSPTAGSSRQTPATDI</sequence>
<feature type="compositionally biased region" description="Low complexity" evidence="1">
    <location>
        <begin position="137"/>
        <end position="163"/>
    </location>
</feature>
<gene>
    <name evidence="2" type="ORF">MAC_07281</name>
</gene>
<dbReference type="AlphaFoldDB" id="E9EBN3"/>
<dbReference type="GeneID" id="19251592"/>
<keyword evidence="3" id="KW-1185">Reference proteome</keyword>
<evidence type="ECO:0000313" key="2">
    <source>
        <dbReference type="EMBL" id="EFY86683.1"/>
    </source>
</evidence>
<proteinExistence type="predicted"/>
<feature type="region of interest" description="Disordered" evidence="1">
    <location>
        <begin position="137"/>
        <end position="183"/>
    </location>
</feature>
<accession>E9EBN3</accession>
<dbReference type="KEGG" id="maw:19251592"/>